<reference evidence="4 5" key="1">
    <citation type="submission" date="2015-01" db="EMBL/GenBank/DDBJ databases">
        <title>Paenibacillus swuensis/DY6/whole genome sequencing.</title>
        <authorList>
            <person name="Kim M.K."/>
            <person name="Srinivasan S."/>
            <person name="Lee J.-J."/>
        </authorList>
    </citation>
    <scope>NUCLEOTIDE SEQUENCE [LARGE SCALE GENOMIC DNA]</scope>
    <source>
        <strain evidence="4 5">DY6</strain>
    </source>
</reference>
<keyword evidence="2" id="KW-0378">Hydrolase</keyword>
<feature type="domain" description="Amidohydrolase 3" evidence="3">
    <location>
        <begin position="89"/>
        <end position="399"/>
    </location>
</feature>
<dbReference type="PANTHER" id="PTHR32027:SF0">
    <property type="entry name" value="CYTOSINE DEAMINASE"/>
    <property type="match status" value="1"/>
</dbReference>
<evidence type="ECO:0000256" key="1">
    <source>
        <dbReference type="ARBA" id="ARBA00022723"/>
    </source>
</evidence>
<dbReference type="InterPro" id="IPR032466">
    <property type="entry name" value="Metal_Hydrolase"/>
</dbReference>
<dbReference type="InterPro" id="IPR052349">
    <property type="entry name" value="Metallo-hydrolase_Enzymes"/>
</dbReference>
<dbReference type="Proteomes" id="UP000076927">
    <property type="component" value="Chromosome"/>
</dbReference>
<dbReference type="GO" id="GO:0016814">
    <property type="term" value="F:hydrolase activity, acting on carbon-nitrogen (but not peptide) bonds, in cyclic amidines"/>
    <property type="evidence" value="ECO:0007669"/>
    <property type="project" value="TreeGrafter"/>
</dbReference>
<dbReference type="SUPFAM" id="SSF51338">
    <property type="entry name" value="Composite domain of metallo-dependent hydrolases"/>
    <property type="match status" value="1"/>
</dbReference>
<evidence type="ECO:0000313" key="5">
    <source>
        <dbReference type="Proteomes" id="UP000076927"/>
    </source>
</evidence>
<sequence length="426" mass="47342">MLQLLIRNCVMQGKVMPVDVGVQGGRVEWILPSGQVADAPAERTVHANGQLLLPGFVEPHIHLEKAHLLERMQAEPASLQEAIRITGEMKRQFTKEDMRERSMRVLKRDVVNGVTHLRCHAEIDPVLKLTAVEVILELKEQMADVLDIQIVAFPQEGIFQQPGTAAWMEEALRMGVDAVGGIPYNDRDAEEHLAYVFGLAEKYGKPLDFHVDFSDNPDDRNIVRIADMTIERGLQGRVCAGHVTSLGSVMSSELPAIADRISEAGIHIIALPATDLYLGGRGDMERPRRGLAPVKTLLERGVNVIFGTNNIRNAFTPFGTGDPLDMAWLLAQTAYMGTGQEAEQLIRMATYGAASALGLSDYGLTPGCPADMALYPVRNVREVLLDRPERTQVWKRGKLTAETSKREQIYWDREHIDCVTHTKEVR</sequence>
<accession>A0A172TI39</accession>
<dbReference type="RefSeq" id="WP_068606121.1">
    <property type="nucleotide sequence ID" value="NZ_CP011388.1"/>
</dbReference>
<evidence type="ECO:0000259" key="3">
    <source>
        <dbReference type="Pfam" id="PF07969"/>
    </source>
</evidence>
<dbReference type="GO" id="GO:0046872">
    <property type="term" value="F:metal ion binding"/>
    <property type="evidence" value="ECO:0007669"/>
    <property type="project" value="UniProtKB-KW"/>
</dbReference>
<dbReference type="Gene3D" id="2.30.40.10">
    <property type="entry name" value="Urease, subunit C, domain 1"/>
    <property type="match status" value="1"/>
</dbReference>
<keyword evidence="1" id="KW-0479">Metal-binding</keyword>
<dbReference type="AlphaFoldDB" id="A0A172TI39"/>
<protein>
    <submittedName>
        <fullName evidence="4">Cytosine deaminase</fullName>
    </submittedName>
</protein>
<gene>
    <name evidence="4" type="ORF">SY83_10070</name>
</gene>
<organism evidence="4 5">
    <name type="scientific">Paenibacillus swuensis</name>
    <dbReference type="NCBI Taxonomy" id="1178515"/>
    <lineage>
        <taxon>Bacteria</taxon>
        <taxon>Bacillati</taxon>
        <taxon>Bacillota</taxon>
        <taxon>Bacilli</taxon>
        <taxon>Bacillales</taxon>
        <taxon>Paenibacillaceae</taxon>
        <taxon>Paenibacillus</taxon>
    </lineage>
</organism>
<dbReference type="InterPro" id="IPR011059">
    <property type="entry name" value="Metal-dep_hydrolase_composite"/>
</dbReference>
<dbReference type="STRING" id="1178515.SY83_10070"/>
<evidence type="ECO:0000313" key="4">
    <source>
        <dbReference type="EMBL" id="ANE46564.1"/>
    </source>
</evidence>
<dbReference type="KEGG" id="pswu:SY83_10070"/>
<dbReference type="GO" id="GO:0019239">
    <property type="term" value="F:deaminase activity"/>
    <property type="evidence" value="ECO:0007669"/>
    <property type="project" value="UniProtKB-ARBA"/>
</dbReference>
<dbReference type="Pfam" id="PF07969">
    <property type="entry name" value="Amidohydro_3"/>
    <property type="match status" value="1"/>
</dbReference>
<dbReference type="SUPFAM" id="SSF51556">
    <property type="entry name" value="Metallo-dependent hydrolases"/>
    <property type="match status" value="1"/>
</dbReference>
<keyword evidence="5" id="KW-1185">Reference proteome</keyword>
<dbReference type="Gene3D" id="3.20.20.140">
    <property type="entry name" value="Metal-dependent hydrolases"/>
    <property type="match status" value="1"/>
</dbReference>
<evidence type="ECO:0000256" key="2">
    <source>
        <dbReference type="ARBA" id="ARBA00022801"/>
    </source>
</evidence>
<dbReference type="PANTHER" id="PTHR32027">
    <property type="entry name" value="CYTOSINE DEAMINASE"/>
    <property type="match status" value="1"/>
</dbReference>
<dbReference type="CDD" id="cd01293">
    <property type="entry name" value="Bact_CD"/>
    <property type="match status" value="1"/>
</dbReference>
<dbReference type="PATRIC" id="fig|1178515.4.peg.2018"/>
<dbReference type="FunFam" id="3.20.20.140:FF:000019">
    <property type="entry name" value="Cytosine deaminase"/>
    <property type="match status" value="1"/>
</dbReference>
<proteinExistence type="predicted"/>
<dbReference type="EMBL" id="CP011388">
    <property type="protein sequence ID" value="ANE46564.1"/>
    <property type="molecule type" value="Genomic_DNA"/>
</dbReference>
<dbReference type="OrthoDB" id="9815027at2"/>
<dbReference type="InterPro" id="IPR013108">
    <property type="entry name" value="Amidohydro_3"/>
</dbReference>
<name>A0A172TI39_9BACL</name>